<dbReference type="STRING" id="522772.Dacet_0840"/>
<dbReference type="CDD" id="cd00082">
    <property type="entry name" value="HisKA"/>
    <property type="match status" value="1"/>
</dbReference>
<dbReference type="Gene3D" id="3.30.565.10">
    <property type="entry name" value="Histidine kinase-like ATPase, C-terminal domain"/>
    <property type="match status" value="1"/>
</dbReference>
<dbReference type="InterPro" id="IPR004358">
    <property type="entry name" value="Sig_transdc_His_kin-like_C"/>
</dbReference>
<keyword evidence="6 10" id="KW-0418">Kinase</keyword>
<keyword evidence="7" id="KW-0067">ATP-binding</keyword>
<dbReference type="Pfam" id="PF00512">
    <property type="entry name" value="HisKA"/>
    <property type="match status" value="1"/>
</dbReference>
<dbReference type="eggNOG" id="COG3852">
    <property type="taxonomic scope" value="Bacteria"/>
</dbReference>
<evidence type="ECO:0000313" key="10">
    <source>
        <dbReference type="EMBL" id="ADD67620.1"/>
    </source>
</evidence>
<evidence type="ECO:0000256" key="7">
    <source>
        <dbReference type="ARBA" id="ARBA00022840"/>
    </source>
</evidence>
<proteinExistence type="predicted"/>
<gene>
    <name evidence="10" type="ordered locus">Dacet_0840</name>
</gene>
<name>D4H5K0_DENA2</name>
<sequence length="319" mass="36204">MPDCNFSNLRSAYFEISGGKITDMNNAGEKFLQTGIEAGIKNFKRFILEHINAGQNTIKLQHRLFGIKTIEPGPPVRRVLIINVDEFRPNLEELFDISSFQHEMKNPLTVIDGTSQLILAKSSDEYIRKCAGIILNETERIKHIMQNIRMLSEMEIEYSEFNILAFLEELKDSLYVLFPDIKLSVQIEPSLENIIADRKKLFMAVNNLIKNACEAQKTGQISLYLSIDPTIKYINKKENWALPMLKISIIDNGPGITEEILNRLFTPFFSTKNRGTGLGLVIAKEITEKHKGRIEVSSTPGTGTSFMIYIPMMPTDLLT</sequence>
<dbReference type="InterPro" id="IPR036890">
    <property type="entry name" value="HATPase_C_sf"/>
</dbReference>
<dbReference type="KEGG" id="dap:Dacet_0840"/>
<comment type="catalytic activity">
    <reaction evidence="1">
        <text>ATP + protein L-histidine = ADP + protein N-phospho-L-histidine.</text>
        <dbReference type="EC" id="2.7.13.3"/>
    </reaction>
</comment>
<dbReference type="InParanoid" id="D4H5K0"/>
<dbReference type="FunCoup" id="D4H5K0">
    <property type="interactions" value="96"/>
</dbReference>
<protein>
    <recommendedName>
        <fullName evidence="2">histidine kinase</fullName>
        <ecNumber evidence="2">2.7.13.3</ecNumber>
    </recommendedName>
</protein>
<evidence type="ECO:0000256" key="1">
    <source>
        <dbReference type="ARBA" id="ARBA00000085"/>
    </source>
</evidence>
<dbReference type="Gene3D" id="1.10.287.130">
    <property type="match status" value="1"/>
</dbReference>
<organism evidence="10 11">
    <name type="scientific">Denitrovibrio acetiphilus (strain DSM 12809 / NBRC 114555 / N2460)</name>
    <dbReference type="NCBI Taxonomy" id="522772"/>
    <lineage>
        <taxon>Bacteria</taxon>
        <taxon>Pseudomonadati</taxon>
        <taxon>Deferribacterota</taxon>
        <taxon>Deferribacteres</taxon>
        <taxon>Deferribacterales</taxon>
        <taxon>Geovibrionaceae</taxon>
        <taxon>Denitrovibrio</taxon>
    </lineage>
</organism>
<keyword evidence="3" id="KW-0597">Phosphoprotein</keyword>
<dbReference type="PANTHER" id="PTHR43065">
    <property type="entry name" value="SENSOR HISTIDINE KINASE"/>
    <property type="match status" value="1"/>
</dbReference>
<dbReference type="PROSITE" id="PS50109">
    <property type="entry name" value="HIS_KIN"/>
    <property type="match status" value="1"/>
</dbReference>
<evidence type="ECO:0000256" key="3">
    <source>
        <dbReference type="ARBA" id="ARBA00022553"/>
    </source>
</evidence>
<dbReference type="SMART" id="SM00388">
    <property type="entry name" value="HisKA"/>
    <property type="match status" value="1"/>
</dbReference>
<dbReference type="EMBL" id="CP001968">
    <property type="protein sequence ID" value="ADD67620.1"/>
    <property type="molecule type" value="Genomic_DNA"/>
</dbReference>
<keyword evidence="8" id="KW-0902">Two-component regulatory system</keyword>
<dbReference type="OrthoDB" id="9815750at2"/>
<dbReference type="HOGENOM" id="CLU_893478_0_0_0"/>
<dbReference type="InterPro" id="IPR003661">
    <property type="entry name" value="HisK_dim/P_dom"/>
</dbReference>
<dbReference type="InterPro" id="IPR036097">
    <property type="entry name" value="HisK_dim/P_sf"/>
</dbReference>
<evidence type="ECO:0000256" key="8">
    <source>
        <dbReference type="ARBA" id="ARBA00023012"/>
    </source>
</evidence>
<dbReference type="GO" id="GO:0000155">
    <property type="term" value="F:phosphorelay sensor kinase activity"/>
    <property type="evidence" value="ECO:0007669"/>
    <property type="project" value="InterPro"/>
</dbReference>
<evidence type="ECO:0000313" key="11">
    <source>
        <dbReference type="Proteomes" id="UP000002012"/>
    </source>
</evidence>
<dbReference type="InterPro" id="IPR003594">
    <property type="entry name" value="HATPase_dom"/>
</dbReference>
<evidence type="ECO:0000256" key="2">
    <source>
        <dbReference type="ARBA" id="ARBA00012438"/>
    </source>
</evidence>
<dbReference type="PaxDb" id="522772-Dacet_0840"/>
<dbReference type="SUPFAM" id="SSF47384">
    <property type="entry name" value="Homodimeric domain of signal transducing histidine kinase"/>
    <property type="match status" value="1"/>
</dbReference>
<dbReference type="PRINTS" id="PR00344">
    <property type="entry name" value="BCTRLSENSOR"/>
</dbReference>
<dbReference type="RefSeq" id="WP_013010151.1">
    <property type="nucleotide sequence ID" value="NC_013943.1"/>
</dbReference>
<keyword evidence="5" id="KW-0547">Nucleotide-binding</keyword>
<evidence type="ECO:0000259" key="9">
    <source>
        <dbReference type="PROSITE" id="PS50109"/>
    </source>
</evidence>
<evidence type="ECO:0000256" key="6">
    <source>
        <dbReference type="ARBA" id="ARBA00022777"/>
    </source>
</evidence>
<dbReference type="InterPro" id="IPR005467">
    <property type="entry name" value="His_kinase_dom"/>
</dbReference>
<dbReference type="AlphaFoldDB" id="D4H5K0"/>
<dbReference type="SMART" id="SM00387">
    <property type="entry name" value="HATPase_c"/>
    <property type="match status" value="1"/>
</dbReference>
<evidence type="ECO:0000256" key="4">
    <source>
        <dbReference type="ARBA" id="ARBA00022679"/>
    </source>
</evidence>
<feature type="domain" description="Histidine kinase" evidence="9">
    <location>
        <begin position="99"/>
        <end position="314"/>
    </location>
</feature>
<dbReference type="GO" id="GO:0005524">
    <property type="term" value="F:ATP binding"/>
    <property type="evidence" value="ECO:0007669"/>
    <property type="project" value="UniProtKB-KW"/>
</dbReference>
<keyword evidence="4" id="KW-0808">Transferase</keyword>
<dbReference type="PANTHER" id="PTHR43065:SF10">
    <property type="entry name" value="PEROXIDE STRESS-ACTIVATED HISTIDINE KINASE MAK3"/>
    <property type="match status" value="1"/>
</dbReference>
<dbReference type="EC" id="2.7.13.3" evidence="2"/>
<accession>D4H5K0</accession>
<reference evidence="10 11" key="1">
    <citation type="journal article" date="2010" name="Stand. Genomic Sci.">
        <title>Complete genome sequence of Denitrovibrio acetiphilus type strain (N2460).</title>
        <authorList>
            <person name="Kiss H."/>
            <person name="Lang E."/>
            <person name="Lapidus A."/>
            <person name="Copeland A."/>
            <person name="Nolan M."/>
            <person name="Glavina Del Rio T."/>
            <person name="Chen F."/>
            <person name="Lucas S."/>
            <person name="Tice H."/>
            <person name="Cheng J.F."/>
            <person name="Han C."/>
            <person name="Goodwin L."/>
            <person name="Pitluck S."/>
            <person name="Liolios K."/>
            <person name="Pati A."/>
            <person name="Ivanova N."/>
            <person name="Mavromatis K."/>
            <person name="Chen A."/>
            <person name="Palaniappan K."/>
            <person name="Land M."/>
            <person name="Hauser L."/>
            <person name="Chang Y.J."/>
            <person name="Jeffries C.D."/>
            <person name="Detter J.C."/>
            <person name="Brettin T."/>
            <person name="Spring S."/>
            <person name="Rohde M."/>
            <person name="Goker M."/>
            <person name="Woyke T."/>
            <person name="Bristow J."/>
            <person name="Eisen J.A."/>
            <person name="Markowitz V."/>
            <person name="Hugenholtz P."/>
            <person name="Kyrpides N.C."/>
            <person name="Klenk H.P."/>
        </authorList>
    </citation>
    <scope>NUCLEOTIDE SEQUENCE [LARGE SCALE GENOMIC DNA]</scope>
    <source>
        <strain evidence="11">DSM 12809 / NBRC 114555 / N2460</strain>
    </source>
</reference>
<dbReference type="Proteomes" id="UP000002012">
    <property type="component" value="Chromosome"/>
</dbReference>
<dbReference type="Pfam" id="PF02518">
    <property type="entry name" value="HATPase_c"/>
    <property type="match status" value="1"/>
</dbReference>
<keyword evidence="11" id="KW-1185">Reference proteome</keyword>
<dbReference type="SUPFAM" id="SSF55874">
    <property type="entry name" value="ATPase domain of HSP90 chaperone/DNA topoisomerase II/histidine kinase"/>
    <property type="match status" value="1"/>
</dbReference>
<evidence type="ECO:0000256" key="5">
    <source>
        <dbReference type="ARBA" id="ARBA00022741"/>
    </source>
</evidence>